<keyword evidence="8 12" id="KW-0479">Metal-binding</keyword>
<feature type="binding site" evidence="12">
    <location>
        <position position="109"/>
    </location>
    <ligand>
        <name>a divalent metal cation</name>
        <dbReference type="ChEBI" id="CHEBI:60240"/>
    </ligand>
</feature>
<accession>A0A4U8SA74</accession>
<evidence type="ECO:0000256" key="13">
    <source>
        <dbReference type="RuleBase" id="RU003515"/>
    </source>
</evidence>
<reference evidence="15 16" key="1">
    <citation type="journal article" date="2014" name="Genome Announc.">
        <title>Draft genome sequences of eight enterohepatic helicobacter species isolated from both laboratory and wild rodents.</title>
        <authorList>
            <person name="Sheh A."/>
            <person name="Shen Z."/>
            <person name="Fox J.G."/>
        </authorList>
    </citation>
    <scope>NUCLEOTIDE SEQUENCE [LARGE SCALE GENOMIC DNA]</scope>
    <source>
        <strain evidence="15 16">ATCC 700114</strain>
    </source>
</reference>
<comment type="cofactor">
    <cofactor evidence="12">
        <name>Mn(2+)</name>
        <dbReference type="ChEBI" id="CHEBI:29035"/>
    </cofactor>
    <cofactor evidence="12">
        <name>Mg(2+)</name>
        <dbReference type="ChEBI" id="CHEBI:18420"/>
    </cofactor>
    <text evidence="12">Manganese or magnesium. Binds 1 divalent metal ion per monomer in the absence of substrate. May bind a second metal ion after substrate binding.</text>
</comment>
<comment type="cofactor">
    <cofactor evidence="2">
        <name>Mg(2+)</name>
        <dbReference type="ChEBI" id="CHEBI:18420"/>
    </cofactor>
</comment>
<evidence type="ECO:0000256" key="2">
    <source>
        <dbReference type="ARBA" id="ARBA00001946"/>
    </source>
</evidence>
<keyword evidence="9 12" id="KW-0255">Endonuclease</keyword>
<evidence type="ECO:0000256" key="6">
    <source>
        <dbReference type="ARBA" id="ARBA00022490"/>
    </source>
</evidence>
<feature type="binding site" evidence="12">
    <location>
        <position position="8"/>
    </location>
    <ligand>
        <name>a divalent metal cation</name>
        <dbReference type="ChEBI" id="CHEBI:60240"/>
    </ligand>
</feature>
<evidence type="ECO:0000256" key="3">
    <source>
        <dbReference type="ARBA" id="ARBA00004065"/>
    </source>
</evidence>
<dbReference type="Gene3D" id="3.30.420.10">
    <property type="entry name" value="Ribonuclease H-like superfamily/Ribonuclease H"/>
    <property type="match status" value="1"/>
</dbReference>
<dbReference type="GO" id="GO:0006298">
    <property type="term" value="P:mismatch repair"/>
    <property type="evidence" value="ECO:0007669"/>
    <property type="project" value="TreeGrafter"/>
</dbReference>
<evidence type="ECO:0000256" key="7">
    <source>
        <dbReference type="ARBA" id="ARBA00022722"/>
    </source>
</evidence>
<dbReference type="Proteomes" id="UP000029878">
    <property type="component" value="Unassembled WGS sequence"/>
</dbReference>
<keyword evidence="10 12" id="KW-0378">Hydrolase</keyword>
<evidence type="ECO:0000256" key="5">
    <source>
        <dbReference type="ARBA" id="ARBA00007383"/>
    </source>
</evidence>
<feature type="domain" description="RNase H type-2" evidence="14">
    <location>
        <begin position="2"/>
        <end position="197"/>
    </location>
</feature>
<dbReference type="GO" id="GO:0046872">
    <property type="term" value="F:metal ion binding"/>
    <property type="evidence" value="ECO:0007669"/>
    <property type="project" value="UniProtKB-KW"/>
</dbReference>
<organism evidence="15 16">
    <name type="scientific">Helicobacter trogontum</name>
    <dbReference type="NCBI Taxonomy" id="50960"/>
    <lineage>
        <taxon>Bacteria</taxon>
        <taxon>Pseudomonadati</taxon>
        <taxon>Campylobacterota</taxon>
        <taxon>Epsilonproteobacteria</taxon>
        <taxon>Campylobacterales</taxon>
        <taxon>Helicobacteraceae</taxon>
        <taxon>Helicobacter</taxon>
    </lineage>
</organism>
<dbReference type="RefSeq" id="WP_034345583.1">
    <property type="nucleotide sequence ID" value="NZ_FZNG01000020.1"/>
</dbReference>
<comment type="function">
    <text evidence="3 13">Endonuclease that specifically degrades the RNA of RNA-DNA hybrids.</text>
</comment>
<dbReference type="GO" id="GO:0005737">
    <property type="term" value="C:cytoplasm"/>
    <property type="evidence" value="ECO:0007669"/>
    <property type="project" value="UniProtKB-SubCell"/>
</dbReference>
<feature type="binding site" evidence="12">
    <location>
        <position position="9"/>
    </location>
    <ligand>
        <name>a divalent metal cation</name>
        <dbReference type="ChEBI" id="CHEBI:60240"/>
    </ligand>
</feature>
<dbReference type="GO" id="GO:0003723">
    <property type="term" value="F:RNA binding"/>
    <property type="evidence" value="ECO:0007669"/>
    <property type="project" value="UniProtKB-UniRule"/>
</dbReference>
<gene>
    <name evidence="15" type="ORF">LS81_006645</name>
</gene>
<evidence type="ECO:0000313" key="15">
    <source>
        <dbReference type="EMBL" id="TLD82831.1"/>
    </source>
</evidence>
<evidence type="ECO:0000256" key="12">
    <source>
        <dbReference type="PROSITE-ProRule" id="PRU01319"/>
    </source>
</evidence>
<dbReference type="PANTHER" id="PTHR10954:SF18">
    <property type="entry name" value="RIBONUCLEASE HII"/>
    <property type="match status" value="1"/>
</dbReference>
<dbReference type="GO" id="GO:0032299">
    <property type="term" value="C:ribonuclease H2 complex"/>
    <property type="evidence" value="ECO:0007669"/>
    <property type="project" value="TreeGrafter"/>
</dbReference>
<dbReference type="InterPro" id="IPR001352">
    <property type="entry name" value="RNase_HII/HIII"/>
</dbReference>
<dbReference type="InterPro" id="IPR012337">
    <property type="entry name" value="RNaseH-like_sf"/>
</dbReference>
<keyword evidence="11" id="KW-0464">Manganese</keyword>
<dbReference type="PANTHER" id="PTHR10954">
    <property type="entry name" value="RIBONUCLEASE H2 SUBUNIT A"/>
    <property type="match status" value="1"/>
</dbReference>
<evidence type="ECO:0000256" key="10">
    <source>
        <dbReference type="ARBA" id="ARBA00022801"/>
    </source>
</evidence>
<comment type="similarity">
    <text evidence="5 13">Belongs to the RNase HII family.</text>
</comment>
<keyword evidence="6" id="KW-0963">Cytoplasm</keyword>
<dbReference type="EC" id="3.1.26.4" evidence="13"/>
<dbReference type="AlphaFoldDB" id="A0A4U8SA74"/>
<dbReference type="PROSITE" id="PS51975">
    <property type="entry name" value="RNASE_H_2"/>
    <property type="match status" value="1"/>
</dbReference>
<dbReference type="NCBIfam" id="NF000595">
    <property type="entry name" value="PRK00015.1-3"/>
    <property type="match status" value="1"/>
</dbReference>
<evidence type="ECO:0000256" key="11">
    <source>
        <dbReference type="ARBA" id="ARBA00023211"/>
    </source>
</evidence>
<dbReference type="InterPro" id="IPR022898">
    <property type="entry name" value="RNase_HII"/>
</dbReference>
<sequence length="197" mass="22256">MAVVCGIDEAGRGCVAGSLFIASVLLDEYYFEAFRKLDIKDSKQLTQAKRQERADSIYEFLAKYGGKAKIVSFSANTIDKMGLSHCMQTGLKELLTHARQYQCDSIIFDGNTSFGIQDIHTLIKGDSKHVLISAASILAKTSKDSEMLNLHDLYPQYNFQNNKGYLTKTHIESILQHGYTPIHRRSYYIKALESRLF</sequence>
<dbReference type="GO" id="GO:0043137">
    <property type="term" value="P:DNA replication, removal of RNA primer"/>
    <property type="evidence" value="ECO:0007669"/>
    <property type="project" value="TreeGrafter"/>
</dbReference>
<dbReference type="InterPro" id="IPR024567">
    <property type="entry name" value="RNase_HII/HIII_dom"/>
</dbReference>
<dbReference type="CDD" id="cd07182">
    <property type="entry name" value="RNase_HII_bacteria_HII_like"/>
    <property type="match status" value="1"/>
</dbReference>
<dbReference type="SUPFAM" id="SSF53098">
    <property type="entry name" value="Ribonuclease H-like"/>
    <property type="match status" value="1"/>
</dbReference>
<dbReference type="GO" id="GO:0004523">
    <property type="term" value="F:RNA-DNA hybrid ribonuclease activity"/>
    <property type="evidence" value="ECO:0007669"/>
    <property type="project" value="UniProtKB-UniRule"/>
</dbReference>
<dbReference type="InterPro" id="IPR036397">
    <property type="entry name" value="RNaseH_sf"/>
</dbReference>
<protein>
    <recommendedName>
        <fullName evidence="13">Ribonuclease</fullName>
        <ecNumber evidence="13">3.1.26.4</ecNumber>
    </recommendedName>
</protein>
<evidence type="ECO:0000256" key="1">
    <source>
        <dbReference type="ARBA" id="ARBA00000077"/>
    </source>
</evidence>
<evidence type="ECO:0000256" key="9">
    <source>
        <dbReference type="ARBA" id="ARBA00022759"/>
    </source>
</evidence>
<comment type="caution">
    <text evidence="15">The sequence shown here is derived from an EMBL/GenBank/DDBJ whole genome shotgun (WGS) entry which is preliminary data.</text>
</comment>
<dbReference type="Pfam" id="PF01351">
    <property type="entry name" value="RNase_HII"/>
    <property type="match status" value="1"/>
</dbReference>
<name>A0A4U8SA74_9HELI</name>
<dbReference type="OrthoDB" id="9803420at2"/>
<proteinExistence type="inferred from homology"/>
<evidence type="ECO:0000256" key="8">
    <source>
        <dbReference type="ARBA" id="ARBA00022723"/>
    </source>
</evidence>
<evidence type="ECO:0000313" key="16">
    <source>
        <dbReference type="Proteomes" id="UP000029878"/>
    </source>
</evidence>
<evidence type="ECO:0000259" key="14">
    <source>
        <dbReference type="PROSITE" id="PS51975"/>
    </source>
</evidence>
<evidence type="ECO:0000256" key="4">
    <source>
        <dbReference type="ARBA" id="ARBA00004496"/>
    </source>
</evidence>
<comment type="catalytic activity">
    <reaction evidence="1 12 13">
        <text>Endonucleolytic cleavage to 5'-phosphomonoester.</text>
        <dbReference type="EC" id="3.1.26.4"/>
    </reaction>
</comment>
<comment type="subcellular location">
    <subcellularLocation>
        <location evidence="4">Cytoplasm</location>
    </subcellularLocation>
</comment>
<dbReference type="EMBL" id="JRPL02000014">
    <property type="protein sequence ID" value="TLD82831.1"/>
    <property type="molecule type" value="Genomic_DNA"/>
</dbReference>
<keyword evidence="7 12" id="KW-0540">Nuclease</keyword>